<dbReference type="EMBL" id="CP015901">
    <property type="protein sequence ID" value="WGL39587.1"/>
    <property type="molecule type" value="Genomic_DNA"/>
</dbReference>
<keyword evidence="1" id="KW-1133">Transmembrane helix</keyword>
<dbReference type="Proteomes" id="UP000192016">
    <property type="component" value="Chromosome"/>
</dbReference>
<reference evidence="5 6" key="1">
    <citation type="journal article" date="2017" name="BMC Genomics">
        <title>Comparative and functional genomics of the Lactococcus lactis taxon; insights into evolution and niche adaptation.</title>
        <authorList>
            <person name="Kelleher P."/>
            <person name="Bottacini F."/>
            <person name="Mahony J."/>
            <person name="Kilcawley K.N."/>
            <person name="van Sinderen D."/>
        </authorList>
    </citation>
    <scope>NUCLEOTIDE SEQUENCE [LARGE SCALE GENOMIC DNA]</scope>
    <source>
        <strain evidence="2 5">JM1</strain>
        <strain evidence="3 7">JM3</strain>
        <strain evidence="4 6">UC109</strain>
    </source>
</reference>
<dbReference type="EMBL" id="CP015907">
    <property type="protein sequence ID" value="WOW93918.1"/>
    <property type="molecule type" value="Genomic_DNA"/>
</dbReference>
<dbReference type="InterPro" id="IPR021008">
    <property type="entry name" value="DltX"/>
</dbReference>
<dbReference type="Pfam" id="PF12459">
    <property type="entry name" value="DltX"/>
    <property type="match status" value="1"/>
</dbReference>
<name>A0A1V0PHK8_LACLC</name>
<evidence type="ECO:0000313" key="7">
    <source>
        <dbReference type="Proteomes" id="UP000192161"/>
    </source>
</evidence>
<keyword evidence="1" id="KW-0812">Transmembrane</keyword>
<organism evidence="2 5">
    <name type="scientific">Lactococcus lactis subsp. cremoris</name>
    <name type="common">Streptococcus cremoris</name>
    <dbReference type="NCBI Taxonomy" id="1359"/>
    <lineage>
        <taxon>Bacteria</taxon>
        <taxon>Bacillati</taxon>
        <taxon>Bacillota</taxon>
        <taxon>Bacilli</taxon>
        <taxon>Lactobacillales</taxon>
        <taxon>Streptococcaceae</taxon>
        <taxon>Lactococcus</taxon>
    </lineage>
</organism>
<keyword evidence="1" id="KW-0472">Membrane</keyword>
<accession>A0A1V0PHK8</accession>
<proteinExistence type="predicted"/>
<gene>
    <name evidence="2" type="ORF">LLJM1_1333</name>
    <name evidence="3" type="ORF">LLJM3_03055</name>
    <name evidence="4" type="ORF">LLUC109_02830</name>
</gene>
<dbReference type="Proteomes" id="UP000192161">
    <property type="component" value="Chromosome"/>
</dbReference>
<evidence type="ECO:0000256" key="1">
    <source>
        <dbReference type="SAM" id="Phobius"/>
    </source>
</evidence>
<evidence type="ECO:0000313" key="4">
    <source>
        <dbReference type="EMBL" id="WOW93918.1"/>
    </source>
</evidence>
<evidence type="ECO:0000313" key="6">
    <source>
        <dbReference type="Proteomes" id="UP000192016"/>
    </source>
</evidence>
<dbReference type="RefSeq" id="WP_021212171.1">
    <property type="nucleotide sequence ID" value="NZ_AP018499.1"/>
</dbReference>
<evidence type="ECO:0000313" key="5">
    <source>
        <dbReference type="Proteomes" id="UP000191806"/>
    </source>
</evidence>
<protein>
    <submittedName>
        <fullName evidence="2">Teichoic acid D-Ala incorporation-associated protein DltX</fullName>
    </submittedName>
</protein>
<dbReference type="EMBL" id="CP015899">
    <property type="protein sequence ID" value="ARE28695.1"/>
    <property type="molecule type" value="Genomic_DNA"/>
</dbReference>
<feature type="transmembrane region" description="Helical" evidence="1">
    <location>
        <begin position="7"/>
        <end position="28"/>
    </location>
</feature>
<dbReference type="AlphaFoldDB" id="A0A1V0PHK8"/>
<reference evidence="2" key="2">
    <citation type="submission" date="2023-03" db="EMBL/GenBank/DDBJ databases">
        <authorList>
            <person name="McDonnell B."/>
        </authorList>
    </citation>
    <scope>NUCLEOTIDE SEQUENCE</scope>
    <source>
        <strain evidence="2">JM1</strain>
        <strain evidence="3">JM3</strain>
        <strain evidence="4">UC109</strain>
    </source>
</reference>
<evidence type="ECO:0000313" key="2">
    <source>
        <dbReference type="EMBL" id="ARE28695.1"/>
    </source>
</evidence>
<sequence>MDKKKEIRIFLAKIIFYFVIILILLYLYSYSHTGGAHFIYNEF</sequence>
<evidence type="ECO:0000313" key="3">
    <source>
        <dbReference type="EMBL" id="WGL39587.1"/>
    </source>
</evidence>
<dbReference type="Proteomes" id="UP000191806">
    <property type="component" value="Chromosome"/>
</dbReference>